<accession>A0A146G845</accession>
<comment type="caution">
    <text evidence="4">The sequence shown here is derived from an EMBL/GenBank/DDBJ whole genome shotgun (WGS) entry which is preliminary data.</text>
</comment>
<dbReference type="PANTHER" id="PTHR33371:SF4">
    <property type="entry name" value="INTERMEMBRANE PHOSPHOLIPID TRANSPORT SYSTEM BINDING PROTEIN MLAD"/>
    <property type="match status" value="1"/>
</dbReference>
<keyword evidence="2" id="KW-1133">Transmembrane helix</keyword>
<feature type="compositionally biased region" description="Polar residues" evidence="1">
    <location>
        <begin position="281"/>
        <end position="291"/>
    </location>
</feature>
<organism evidence="4 5">
    <name type="scientific">Terrimicrobium sacchariphilum</name>
    <dbReference type="NCBI Taxonomy" id="690879"/>
    <lineage>
        <taxon>Bacteria</taxon>
        <taxon>Pseudomonadati</taxon>
        <taxon>Verrucomicrobiota</taxon>
        <taxon>Terrimicrobiia</taxon>
        <taxon>Terrimicrobiales</taxon>
        <taxon>Terrimicrobiaceae</taxon>
        <taxon>Terrimicrobium</taxon>
    </lineage>
</organism>
<keyword evidence="2" id="KW-0472">Membrane</keyword>
<dbReference type="InterPro" id="IPR003399">
    <property type="entry name" value="Mce/MlaD"/>
</dbReference>
<dbReference type="InterPro" id="IPR052336">
    <property type="entry name" value="MlaD_Phospholipid_Transporter"/>
</dbReference>
<dbReference type="STRING" id="690879.TSACC_21490"/>
<dbReference type="RefSeq" id="WP_075078858.1">
    <property type="nucleotide sequence ID" value="NZ_BDCO01000002.1"/>
</dbReference>
<evidence type="ECO:0000259" key="3">
    <source>
        <dbReference type="Pfam" id="PF02470"/>
    </source>
</evidence>
<dbReference type="OrthoDB" id="9806984at2"/>
<evidence type="ECO:0000313" key="4">
    <source>
        <dbReference type="EMBL" id="GAT33084.1"/>
    </source>
</evidence>
<evidence type="ECO:0000256" key="1">
    <source>
        <dbReference type="SAM" id="MobiDB-lite"/>
    </source>
</evidence>
<name>A0A146G845_TERSA</name>
<feature type="domain" description="Mce/MlaD" evidence="3">
    <location>
        <begin position="47"/>
        <end position="138"/>
    </location>
</feature>
<dbReference type="EMBL" id="BDCO01000002">
    <property type="protein sequence ID" value="GAT33084.1"/>
    <property type="molecule type" value="Genomic_DNA"/>
</dbReference>
<feature type="region of interest" description="Disordered" evidence="1">
    <location>
        <begin position="281"/>
        <end position="314"/>
    </location>
</feature>
<keyword evidence="5" id="KW-1185">Reference proteome</keyword>
<dbReference type="InParanoid" id="A0A146G845"/>
<dbReference type="Proteomes" id="UP000076023">
    <property type="component" value="Unassembled WGS sequence"/>
</dbReference>
<feature type="transmembrane region" description="Helical" evidence="2">
    <location>
        <begin position="6"/>
        <end position="28"/>
    </location>
</feature>
<evidence type="ECO:0000313" key="5">
    <source>
        <dbReference type="Proteomes" id="UP000076023"/>
    </source>
</evidence>
<gene>
    <name evidence="4" type="ORF">TSACC_21490</name>
</gene>
<evidence type="ECO:0000256" key="2">
    <source>
        <dbReference type="SAM" id="Phobius"/>
    </source>
</evidence>
<keyword evidence="2" id="KW-0812">Transmembrane</keyword>
<dbReference type="AlphaFoldDB" id="A0A146G845"/>
<proteinExistence type="predicted"/>
<protein>
    <submittedName>
        <fullName evidence="4">Paraquat-inducible protein B</fullName>
    </submittedName>
</protein>
<sequence length="314" mass="35394">MPKPANYFRIGIFILLAIAILVVGLVVFGAGQFFKRKITFETYEKGTVQGIDVGSPVKFRGVQIGQVSWLGFSFNTYPQKDMSNKENYVIIRMEVDKEIFPGMFHENLQPVLEKGISRGMRVRIEPLGITGLNYLEINYVDDPSQYPLLPFHWTPEFYYIPSAPGELTDILDSMNKIMRDVEQLNLGEIQNGLKDLLQNLNKALTDAQIDQVSQNLQKLLTQIDQAIQEAKLGDLSADARSLMSGLEESNKELQKVLSNLKPEDIRSTLRSLSATMDNLEDFSSSIKQRPSSLLWGSPPKPEPASTPTPRKRSR</sequence>
<reference evidence="5" key="1">
    <citation type="journal article" date="2017" name="Genome Announc.">
        <title>Draft Genome Sequence of Terrimicrobium sacchariphilum NM-5T, a Facultative Anaerobic Soil Bacterium of the Class Spartobacteria.</title>
        <authorList>
            <person name="Qiu Y.L."/>
            <person name="Tourlousse D.M."/>
            <person name="Matsuura N."/>
            <person name="Ohashi A."/>
            <person name="Sekiguchi Y."/>
        </authorList>
    </citation>
    <scope>NUCLEOTIDE SEQUENCE [LARGE SCALE GENOMIC DNA]</scope>
    <source>
        <strain evidence="5">NM-5</strain>
    </source>
</reference>
<dbReference type="Pfam" id="PF02470">
    <property type="entry name" value="MlaD"/>
    <property type="match status" value="1"/>
</dbReference>
<dbReference type="PANTHER" id="PTHR33371">
    <property type="entry name" value="INTERMEMBRANE PHOSPHOLIPID TRANSPORT SYSTEM BINDING PROTEIN MLAD-RELATED"/>
    <property type="match status" value="1"/>
</dbReference>